<evidence type="ECO:0000313" key="2">
    <source>
        <dbReference type="Proteomes" id="UP000031668"/>
    </source>
</evidence>
<organism evidence="1 2">
    <name type="scientific">Thelohanellus kitauei</name>
    <name type="common">Myxosporean</name>
    <dbReference type="NCBI Taxonomy" id="669202"/>
    <lineage>
        <taxon>Eukaryota</taxon>
        <taxon>Metazoa</taxon>
        <taxon>Cnidaria</taxon>
        <taxon>Myxozoa</taxon>
        <taxon>Myxosporea</taxon>
        <taxon>Bivalvulida</taxon>
        <taxon>Platysporina</taxon>
        <taxon>Myxobolidae</taxon>
        <taxon>Thelohanellus</taxon>
    </lineage>
</organism>
<protein>
    <recommendedName>
        <fullName evidence="3">ISXO2-like transposase domain-containing protein</fullName>
    </recommendedName>
</protein>
<accession>A0A0C2MW09</accession>
<dbReference type="InterPro" id="IPR053164">
    <property type="entry name" value="IS1016-like_transposase"/>
</dbReference>
<reference evidence="1 2" key="1">
    <citation type="journal article" date="2014" name="Genome Biol. Evol.">
        <title>The genome of the myxosporean Thelohanellus kitauei shows adaptations to nutrient acquisition within its fish host.</title>
        <authorList>
            <person name="Yang Y."/>
            <person name="Xiong J."/>
            <person name="Zhou Z."/>
            <person name="Huo F."/>
            <person name="Miao W."/>
            <person name="Ran C."/>
            <person name="Liu Y."/>
            <person name="Zhang J."/>
            <person name="Feng J."/>
            <person name="Wang M."/>
            <person name="Wang M."/>
            <person name="Wang L."/>
            <person name="Yao B."/>
        </authorList>
    </citation>
    <scope>NUCLEOTIDE SEQUENCE [LARGE SCALE GENOMIC DNA]</scope>
    <source>
        <strain evidence="1">Wuqing</strain>
    </source>
</reference>
<proteinExistence type="predicted"/>
<gene>
    <name evidence="1" type="ORF">RF11_04104</name>
</gene>
<dbReference type="PANTHER" id="PTHR47163">
    <property type="entry name" value="DDE_TNP_IS1595 DOMAIN-CONTAINING PROTEIN"/>
    <property type="match status" value="1"/>
</dbReference>
<dbReference type="EMBL" id="JWZT01003712">
    <property type="protein sequence ID" value="KII65832.1"/>
    <property type="molecule type" value="Genomic_DNA"/>
</dbReference>
<dbReference type="AlphaFoldDB" id="A0A0C2MW09"/>
<name>A0A0C2MW09_THEKT</name>
<dbReference type="Proteomes" id="UP000031668">
    <property type="component" value="Unassembled WGS sequence"/>
</dbReference>
<dbReference type="PANTHER" id="PTHR47163:SF3">
    <property type="entry name" value="PROTEIN CBG18017"/>
    <property type="match status" value="1"/>
</dbReference>
<evidence type="ECO:0008006" key="3">
    <source>
        <dbReference type="Google" id="ProtNLM"/>
    </source>
</evidence>
<evidence type="ECO:0000313" key="1">
    <source>
        <dbReference type="EMBL" id="KII65832.1"/>
    </source>
</evidence>
<sequence>MDESQFYLSKYNVGRRLGTEWFFGGIKRGYPSKIFLFRIPNRKAETPLPIIRDKTIPETTIISDSWRLDLVELWEIRGQENDIVTPTFYAIPDIFRMLESNVVHNQVFFPCSNSFEQLSQKLDKLIRIVCPDF</sequence>
<comment type="caution">
    <text evidence="1">The sequence shown here is derived from an EMBL/GenBank/DDBJ whole genome shotgun (WGS) entry which is preliminary data.</text>
</comment>
<keyword evidence="2" id="KW-1185">Reference proteome</keyword>